<keyword evidence="2" id="KW-1185">Reference proteome</keyword>
<reference evidence="2" key="1">
    <citation type="submission" date="2023-09" db="EMBL/GenBank/DDBJ databases">
        <authorList>
            <person name="Li S."/>
            <person name="Li X."/>
            <person name="Zhang C."/>
            <person name="Zhao Z."/>
        </authorList>
    </citation>
    <scope>NUCLEOTIDE SEQUENCE [LARGE SCALE GENOMIC DNA]</scope>
    <source>
        <strain evidence="2">SQ345</strain>
    </source>
</reference>
<dbReference type="GO" id="GO:0016787">
    <property type="term" value="F:hydrolase activity"/>
    <property type="evidence" value="ECO:0007669"/>
    <property type="project" value="UniProtKB-KW"/>
</dbReference>
<gene>
    <name evidence="1" type="ORF">RI845_17085</name>
</gene>
<name>A0ABY9THD3_9GAMM</name>
<dbReference type="InterPro" id="IPR044144">
    <property type="entry name" value="SAF_UxaA/GarD"/>
</dbReference>
<dbReference type="CDD" id="cd11613">
    <property type="entry name" value="SAF_AH_GD"/>
    <property type="match status" value="1"/>
</dbReference>
<dbReference type="Proteomes" id="UP001248581">
    <property type="component" value="Chromosome"/>
</dbReference>
<dbReference type="EMBL" id="CP134146">
    <property type="protein sequence ID" value="WNC68228.1"/>
    <property type="molecule type" value="Genomic_DNA"/>
</dbReference>
<protein>
    <submittedName>
        <fullName evidence="1">UxaA family hydrolase</fullName>
    </submittedName>
</protein>
<dbReference type="RefSeq" id="WP_348387385.1">
    <property type="nucleotide sequence ID" value="NZ_CP134146.1"/>
</dbReference>
<evidence type="ECO:0000313" key="1">
    <source>
        <dbReference type="EMBL" id="WNC68228.1"/>
    </source>
</evidence>
<dbReference type="Gene3D" id="2.30.130.110">
    <property type="match status" value="1"/>
</dbReference>
<accession>A0ABY9THD3</accession>
<evidence type="ECO:0000313" key="2">
    <source>
        <dbReference type="Proteomes" id="UP001248581"/>
    </source>
</evidence>
<sequence length="100" mass="11348">MIDQRFVLLSKEDNVFVCCEQVKAGVEVCLEERMLTIQTEINVGHKIARFDLIQGDKVIKYGAPIGSTTENIAFGEHVHMHNMKSDYIASHTRQKRAGEE</sequence>
<keyword evidence="1" id="KW-0378">Hydrolase</keyword>
<proteinExistence type="predicted"/>
<organism evidence="1 2">
    <name type="scientific">Thalassotalea nanhaiensis</name>
    <dbReference type="NCBI Taxonomy" id="3065648"/>
    <lineage>
        <taxon>Bacteria</taxon>
        <taxon>Pseudomonadati</taxon>
        <taxon>Pseudomonadota</taxon>
        <taxon>Gammaproteobacteria</taxon>
        <taxon>Alteromonadales</taxon>
        <taxon>Colwelliaceae</taxon>
        <taxon>Thalassotalea</taxon>
    </lineage>
</organism>